<dbReference type="InterPro" id="IPR050093">
    <property type="entry name" value="ABC_SmlMolc_Importer"/>
</dbReference>
<dbReference type="Pfam" id="PF00005">
    <property type="entry name" value="ABC_tran"/>
    <property type="match status" value="1"/>
</dbReference>
<evidence type="ECO:0000256" key="2">
    <source>
        <dbReference type="ARBA" id="ARBA00022741"/>
    </source>
</evidence>
<keyword evidence="6" id="KW-1185">Reference proteome</keyword>
<dbReference type="PANTHER" id="PTHR42781:SF4">
    <property type="entry name" value="SPERMIDINE_PUTRESCINE IMPORT ATP-BINDING PROTEIN POTA"/>
    <property type="match status" value="1"/>
</dbReference>
<keyword evidence="3" id="KW-0067">ATP-binding</keyword>
<dbReference type="InterPro" id="IPR003593">
    <property type="entry name" value="AAA+_ATPase"/>
</dbReference>
<evidence type="ECO:0000313" key="6">
    <source>
        <dbReference type="Proteomes" id="UP000286678"/>
    </source>
</evidence>
<comment type="caution">
    <text evidence="5">The sequence shown here is derived from an EMBL/GenBank/DDBJ whole genome shotgun (WGS) entry which is preliminary data.</text>
</comment>
<sequence>MKNKPEQNLHVRLSECQLKWREGRIIDLPTITLARGESLGVMGPSGCGKSTWLRWLLGVTQPYVKVTGDIIIANHSLVQRPIEESGIGLVMQEQALFPHYNVVENLMFALAQQKLSRSKQRELIAENLASIGLPDYQQRMPHQLSGGERARIALLRAVLAKPELILLDEPFNGLDQARRQQVCQWTYQFLREQGVAAIVVSHDENDLTLAHHRLQWPQAQQEQRNEALS</sequence>
<dbReference type="PROSITE" id="PS00211">
    <property type="entry name" value="ABC_TRANSPORTER_1"/>
    <property type="match status" value="1"/>
</dbReference>
<dbReference type="Gene3D" id="3.40.50.300">
    <property type="entry name" value="P-loop containing nucleotide triphosphate hydrolases"/>
    <property type="match status" value="1"/>
</dbReference>
<evidence type="ECO:0000256" key="3">
    <source>
        <dbReference type="ARBA" id="ARBA00022840"/>
    </source>
</evidence>
<evidence type="ECO:0000256" key="1">
    <source>
        <dbReference type="ARBA" id="ARBA00022448"/>
    </source>
</evidence>
<gene>
    <name evidence="5" type="ORF">CWE21_01165</name>
</gene>
<dbReference type="Proteomes" id="UP000286678">
    <property type="component" value="Unassembled WGS sequence"/>
</dbReference>
<reference evidence="6" key="1">
    <citation type="journal article" date="2018" name="Front. Microbiol.">
        <title>Genome-Based Analysis Reveals the Taxonomy and Diversity of the Family Idiomarinaceae.</title>
        <authorList>
            <person name="Liu Y."/>
            <person name="Lai Q."/>
            <person name="Shao Z."/>
        </authorList>
    </citation>
    <scope>NUCLEOTIDE SEQUENCE [LARGE SCALE GENOMIC DNA]</scope>
    <source>
        <strain evidence="6">SW15</strain>
    </source>
</reference>
<dbReference type="InterPro" id="IPR003439">
    <property type="entry name" value="ABC_transporter-like_ATP-bd"/>
</dbReference>
<dbReference type="GO" id="GO:0016887">
    <property type="term" value="F:ATP hydrolysis activity"/>
    <property type="evidence" value="ECO:0007669"/>
    <property type="project" value="InterPro"/>
</dbReference>
<dbReference type="PROSITE" id="PS50893">
    <property type="entry name" value="ABC_TRANSPORTER_2"/>
    <property type="match status" value="1"/>
</dbReference>
<dbReference type="SMART" id="SM00382">
    <property type="entry name" value="AAA"/>
    <property type="match status" value="1"/>
</dbReference>
<keyword evidence="2" id="KW-0547">Nucleotide-binding</keyword>
<dbReference type="GO" id="GO:0005524">
    <property type="term" value="F:ATP binding"/>
    <property type="evidence" value="ECO:0007669"/>
    <property type="project" value="UniProtKB-KW"/>
</dbReference>
<protein>
    <submittedName>
        <fullName evidence="5">ABC transporter</fullName>
    </submittedName>
</protein>
<dbReference type="OrthoDB" id="9802264at2"/>
<proteinExistence type="predicted"/>
<dbReference type="PANTHER" id="PTHR42781">
    <property type="entry name" value="SPERMIDINE/PUTRESCINE IMPORT ATP-BINDING PROTEIN POTA"/>
    <property type="match status" value="1"/>
</dbReference>
<organism evidence="5 6">
    <name type="scientific">Pseudidiomarina aquimaris</name>
    <dbReference type="NCBI Taxonomy" id="641841"/>
    <lineage>
        <taxon>Bacteria</taxon>
        <taxon>Pseudomonadati</taxon>
        <taxon>Pseudomonadota</taxon>
        <taxon>Gammaproteobacteria</taxon>
        <taxon>Alteromonadales</taxon>
        <taxon>Idiomarinaceae</taxon>
        <taxon>Pseudidiomarina</taxon>
    </lineage>
</organism>
<evidence type="ECO:0000313" key="5">
    <source>
        <dbReference type="EMBL" id="RUO50744.1"/>
    </source>
</evidence>
<dbReference type="SUPFAM" id="SSF52540">
    <property type="entry name" value="P-loop containing nucleoside triphosphate hydrolases"/>
    <property type="match status" value="1"/>
</dbReference>
<feature type="domain" description="ABC transporter" evidence="4">
    <location>
        <begin position="11"/>
        <end position="228"/>
    </location>
</feature>
<name>A0A432XPY7_9GAMM</name>
<dbReference type="InterPro" id="IPR017871">
    <property type="entry name" value="ABC_transporter-like_CS"/>
</dbReference>
<dbReference type="EMBL" id="PIPT01000001">
    <property type="protein sequence ID" value="RUO50744.1"/>
    <property type="molecule type" value="Genomic_DNA"/>
</dbReference>
<dbReference type="AlphaFoldDB" id="A0A432XPY7"/>
<dbReference type="InterPro" id="IPR027417">
    <property type="entry name" value="P-loop_NTPase"/>
</dbReference>
<dbReference type="RefSeq" id="WP_126832362.1">
    <property type="nucleotide sequence ID" value="NZ_PIPT01000001.1"/>
</dbReference>
<evidence type="ECO:0000259" key="4">
    <source>
        <dbReference type="PROSITE" id="PS50893"/>
    </source>
</evidence>
<accession>A0A432XPY7</accession>
<keyword evidence="1" id="KW-0813">Transport</keyword>